<feature type="chain" id="PRO_5042268330" evidence="2">
    <location>
        <begin position="23"/>
        <end position="514"/>
    </location>
</feature>
<reference evidence="3" key="1">
    <citation type="submission" date="2023-03" db="EMBL/GenBank/DDBJ databases">
        <title>Massive genome expansion in bonnet fungi (Mycena s.s.) driven by repeated elements and novel gene families across ecological guilds.</title>
        <authorList>
            <consortium name="Lawrence Berkeley National Laboratory"/>
            <person name="Harder C.B."/>
            <person name="Miyauchi S."/>
            <person name="Viragh M."/>
            <person name="Kuo A."/>
            <person name="Thoen E."/>
            <person name="Andreopoulos B."/>
            <person name="Lu D."/>
            <person name="Skrede I."/>
            <person name="Drula E."/>
            <person name="Henrissat B."/>
            <person name="Morin E."/>
            <person name="Kohler A."/>
            <person name="Barry K."/>
            <person name="LaButti K."/>
            <person name="Morin E."/>
            <person name="Salamov A."/>
            <person name="Lipzen A."/>
            <person name="Mereny Z."/>
            <person name="Hegedus B."/>
            <person name="Baldrian P."/>
            <person name="Stursova M."/>
            <person name="Weitz H."/>
            <person name="Taylor A."/>
            <person name="Grigoriev I.V."/>
            <person name="Nagy L.G."/>
            <person name="Martin F."/>
            <person name="Kauserud H."/>
        </authorList>
    </citation>
    <scope>NUCLEOTIDE SEQUENCE</scope>
    <source>
        <strain evidence="3">CBHHK182m</strain>
    </source>
</reference>
<gene>
    <name evidence="3" type="ORF">B0H16DRAFT_1480051</name>
</gene>
<keyword evidence="4" id="KW-1185">Reference proteome</keyword>
<comment type="caution">
    <text evidence="3">The sequence shown here is derived from an EMBL/GenBank/DDBJ whole genome shotgun (WGS) entry which is preliminary data.</text>
</comment>
<accession>A0AAD7MD69</accession>
<name>A0AAD7MD69_9AGAR</name>
<evidence type="ECO:0000313" key="3">
    <source>
        <dbReference type="EMBL" id="KAJ7711770.1"/>
    </source>
</evidence>
<evidence type="ECO:0000256" key="1">
    <source>
        <dbReference type="SAM" id="MobiDB-lite"/>
    </source>
</evidence>
<feature type="signal peptide" evidence="2">
    <location>
        <begin position="1"/>
        <end position="22"/>
    </location>
</feature>
<evidence type="ECO:0000313" key="4">
    <source>
        <dbReference type="Proteomes" id="UP001215598"/>
    </source>
</evidence>
<proteinExistence type="predicted"/>
<feature type="region of interest" description="Disordered" evidence="1">
    <location>
        <begin position="402"/>
        <end position="427"/>
    </location>
</feature>
<dbReference type="Proteomes" id="UP001215598">
    <property type="component" value="Unassembled WGS sequence"/>
</dbReference>
<organism evidence="3 4">
    <name type="scientific">Mycena metata</name>
    <dbReference type="NCBI Taxonomy" id="1033252"/>
    <lineage>
        <taxon>Eukaryota</taxon>
        <taxon>Fungi</taxon>
        <taxon>Dikarya</taxon>
        <taxon>Basidiomycota</taxon>
        <taxon>Agaricomycotina</taxon>
        <taxon>Agaricomycetes</taxon>
        <taxon>Agaricomycetidae</taxon>
        <taxon>Agaricales</taxon>
        <taxon>Marasmiineae</taxon>
        <taxon>Mycenaceae</taxon>
        <taxon>Mycena</taxon>
    </lineage>
</organism>
<protein>
    <submittedName>
        <fullName evidence="3">Uncharacterized protein</fullName>
    </submittedName>
</protein>
<feature type="region of interest" description="Disordered" evidence="1">
    <location>
        <begin position="57"/>
        <end position="108"/>
    </location>
</feature>
<dbReference type="EMBL" id="JARKIB010000386">
    <property type="protein sequence ID" value="KAJ7711770.1"/>
    <property type="molecule type" value="Genomic_DNA"/>
</dbReference>
<feature type="compositionally biased region" description="Low complexity" evidence="1">
    <location>
        <begin position="86"/>
        <end position="101"/>
    </location>
</feature>
<keyword evidence="2" id="KW-0732">Signal</keyword>
<evidence type="ECO:0000256" key="2">
    <source>
        <dbReference type="SAM" id="SignalP"/>
    </source>
</evidence>
<dbReference type="AlphaFoldDB" id="A0AAD7MD69"/>
<sequence length="514" mass="55905">MLIMRLTLVILALGAGRMDSNSAIRDLTSAYFPSTAPSCTPPEAAAPFAKEFEHVQREKAEKASHQPAAPPSAASSLRQVIPLRLATPSSRTPSPASEAPSLDLRQVSRAPPRGTALLLSKVPHSQLLRAMRTLRVPKTLLSWISSPWDFRPEPAESGPPGPLLCHTYRWEPTPEEEVYPFLRCEQPAPDPSPPSLPIAPTDPHRLFDANVPLAPGQPASQVPPNYQSTPQEGESVQERLRYANFDVSVDYRVTPRYSTAPAPGHCSSGPIDVPLLKPAMLLPVIDTAPTPPAEEAEDDVEMGVSPAIFMRFISTRICLVDPKIAFLCQGRFHWSTLFEIVTASECFEALIAIRDAVITFAKEDPSFVPCAALCDLSETVKFYEVANAKAASAQTPTVVESVDPLKEKKRKKKDTKEPKSAPVAPDLDIEDSKSLSWLIRRLTSLQMDVDIHIAGAPTLDATPVPVGLKFSKKQQSKEVTVLCGGCGKTHVTDIALLSYLVQLYPDSGLGGEMY</sequence>